<evidence type="ECO:0000256" key="3">
    <source>
        <dbReference type="ARBA" id="ARBA00005795"/>
    </source>
</evidence>
<dbReference type="EMBL" id="JABSTU010000001">
    <property type="protein sequence ID" value="KAH8041840.1"/>
    <property type="molecule type" value="Genomic_DNA"/>
</dbReference>
<sequence>MSRLTNTRQRQIGQYLELLYPLPQHLARSSACSYLTLSEIFDRLLEASANGPEERYIELGVEFWPPHVQVLLNANLVERHPHSSNRIRLRDWG</sequence>
<dbReference type="GO" id="GO:0051382">
    <property type="term" value="P:kinetochore assembly"/>
    <property type="evidence" value="ECO:0007669"/>
    <property type="project" value="InterPro"/>
</dbReference>
<gene>
    <name evidence="8" type="ORF">HPB51_018634</name>
</gene>
<dbReference type="Proteomes" id="UP000821866">
    <property type="component" value="Chromosome 1"/>
</dbReference>
<comment type="similarity">
    <text evidence="3">Belongs to the CENP-K/MCM22 family.</text>
</comment>
<dbReference type="InterPro" id="IPR020993">
    <property type="entry name" value="Centromere_CenpK"/>
</dbReference>
<keyword evidence="5" id="KW-0175">Coiled coil</keyword>
<name>A0A9J6F855_RHIMP</name>
<dbReference type="PANTHER" id="PTHR14401">
    <property type="entry name" value="CENTROMERE PROTEIN K"/>
    <property type="match status" value="1"/>
</dbReference>
<keyword evidence="9" id="KW-1185">Reference proteome</keyword>
<keyword evidence="4" id="KW-0158">Chromosome</keyword>
<dbReference type="AlphaFoldDB" id="A0A9J6F855"/>
<evidence type="ECO:0000256" key="6">
    <source>
        <dbReference type="ARBA" id="ARBA00023242"/>
    </source>
</evidence>
<evidence type="ECO:0000313" key="9">
    <source>
        <dbReference type="Proteomes" id="UP000821866"/>
    </source>
</evidence>
<dbReference type="PANTHER" id="PTHR14401:SF6">
    <property type="entry name" value="CENTROMERE PROTEIN K"/>
    <property type="match status" value="1"/>
</dbReference>
<evidence type="ECO:0000256" key="7">
    <source>
        <dbReference type="ARBA" id="ARBA00023328"/>
    </source>
</evidence>
<dbReference type="Pfam" id="PF11802">
    <property type="entry name" value="CENP-K"/>
    <property type="match status" value="1"/>
</dbReference>
<dbReference type="GO" id="GO:0000070">
    <property type="term" value="P:mitotic sister chromatid segregation"/>
    <property type="evidence" value="ECO:0007669"/>
    <property type="project" value="TreeGrafter"/>
</dbReference>
<keyword evidence="6" id="KW-0539">Nucleus</keyword>
<dbReference type="GO" id="GO:0005634">
    <property type="term" value="C:nucleus"/>
    <property type="evidence" value="ECO:0007669"/>
    <property type="project" value="UniProtKB-SubCell"/>
</dbReference>
<evidence type="ECO:0000256" key="1">
    <source>
        <dbReference type="ARBA" id="ARBA00004123"/>
    </source>
</evidence>
<evidence type="ECO:0000256" key="2">
    <source>
        <dbReference type="ARBA" id="ARBA00004584"/>
    </source>
</evidence>
<accession>A0A9J6F855</accession>
<keyword evidence="7" id="KW-0137">Centromere</keyword>
<reference evidence="8" key="2">
    <citation type="submission" date="2021-09" db="EMBL/GenBank/DDBJ databases">
        <authorList>
            <person name="Jia N."/>
            <person name="Wang J."/>
            <person name="Shi W."/>
            <person name="Du L."/>
            <person name="Sun Y."/>
            <person name="Zhan W."/>
            <person name="Jiang J."/>
            <person name="Wang Q."/>
            <person name="Zhang B."/>
            <person name="Ji P."/>
            <person name="Sakyi L.B."/>
            <person name="Cui X."/>
            <person name="Yuan T."/>
            <person name="Jiang B."/>
            <person name="Yang W."/>
            <person name="Lam T.T.-Y."/>
            <person name="Chang Q."/>
            <person name="Ding S."/>
            <person name="Wang X."/>
            <person name="Zhu J."/>
            <person name="Ruan X."/>
            <person name="Zhao L."/>
            <person name="Wei J."/>
            <person name="Que T."/>
            <person name="Du C."/>
            <person name="Cheng J."/>
            <person name="Dai P."/>
            <person name="Han X."/>
            <person name="Huang E."/>
            <person name="Gao Y."/>
            <person name="Liu J."/>
            <person name="Shao H."/>
            <person name="Ye R."/>
            <person name="Li L."/>
            <person name="Wei W."/>
            <person name="Wang X."/>
            <person name="Wang C."/>
            <person name="Huo Q."/>
            <person name="Li W."/>
            <person name="Guo W."/>
            <person name="Chen H."/>
            <person name="Chen S."/>
            <person name="Zhou L."/>
            <person name="Zhou L."/>
            <person name="Ni X."/>
            <person name="Tian J."/>
            <person name="Zhou Y."/>
            <person name="Sheng Y."/>
            <person name="Liu T."/>
            <person name="Pan Y."/>
            <person name="Xia L."/>
            <person name="Li J."/>
            <person name="Zhao F."/>
            <person name="Cao W."/>
        </authorList>
    </citation>
    <scope>NUCLEOTIDE SEQUENCE</scope>
    <source>
        <strain evidence="8">Rmic-2018</strain>
        <tissue evidence="8">Larvae</tissue>
    </source>
</reference>
<protein>
    <submittedName>
        <fullName evidence="8">Uncharacterized protein</fullName>
    </submittedName>
</protein>
<comment type="subcellular location">
    <subcellularLocation>
        <location evidence="2">Chromosome</location>
        <location evidence="2">Centromere</location>
    </subcellularLocation>
    <subcellularLocation>
        <location evidence="1">Nucleus</location>
    </subcellularLocation>
</comment>
<evidence type="ECO:0000256" key="4">
    <source>
        <dbReference type="ARBA" id="ARBA00022454"/>
    </source>
</evidence>
<dbReference type="GO" id="GO:0000775">
    <property type="term" value="C:chromosome, centromeric region"/>
    <property type="evidence" value="ECO:0007669"/>
    <property type="project" value="UniProtKB-SubCell"/>
</dbReference>
<comment type="caution">
    <text evidence="8">The sequence shown here is derived from an EMBL/GenBank/DDBJ whole genome shotgun (WGS) entry which is preliminary data.</text>
</comment>
<evidence type="ECO:0000256" key="5">
    <source>
        <dbReference type="ARBA" id="ARBA00023054"/>
    </source>
</evidence>
<evidence type="ECO:0000313" key="8">
    <source>
        <dbReference type="EMBL" id="KAH8041840.1"/>
    </source>
</evidence>
<organism evidence="8 9">
    <name type="scientific">Rhipicephalus microplus</name>
    <name type="common">Cattle tick</name>
    <name type="synonym">Boophilus microplus</name>
    <dbReference type="NCBI Taxonomy" id="6941"/>
    <lineage>
        <taxon>Eukaryota</taxon>
        <taxon>Metazoa</taxon>
        <taxon>Ecdysozoa</taxon>
        <taxon>Arthropoda</taxon>
        <taxon>Chelicerata</taxon>
        <taxon>Arachnida</taxon>
        <taxon>Acari</taxon>
        <taxon>Parasitiformes</taxon>
        <taxon>Ixodida</taxon>
        <taxon>Ixodoidea</taxon>
        <taxon>Ixodidae</taxon>
        <taxon>Rhipicephalinae</taxon>
        <taxon>Rhipicephalus</taxon>
        <taxon>Boophilus</taxon>
    </lineage>
</organism>
<proteinExistence type="inferred from homology"/>
<reference evidence="8" key="1">
    <citation type="journal article" date="2020" name="Cell">
        <title>Large-Scale Comparative Analyses of Tick Genomes Elucidate Their Genetic Diversity and Vector Capacities.</title>
        <authorList>
            <consortium name="Tick Genome and Microbiome Consortium (TIGMIC)"/>
            <person name="Jia N."/>
            <person name="Wang J."/>
            <person name="Shi W."/>
            <person name="Du L."/>
            <person name="Sun Y."/>
            <person name="Zhan W."/>
            <person name="Jiang J.F."/>
            <person name="Wang Q."/>
            <person name="Zhang B."/>
            <person name="Ji P."/>
            <person name="Bell-Sakyi L."/>
            <person name="Cui X.M."/>
            <person name="Yuan T.T."/>
            <person name="Jiang B.G."/>
            <person name="Yang W.F."/>
            <person name="Lam T.T."/>
            <person name="Chang Q.C."/>
            <person name="Ding S.J."/>
            <person name="Wang X.J."/>
            <person name="Zhu J.G."/>
            <person name="Ruan X.D."/>
            <person name="Zhao L."/>
            <person name="Wei J.T."/>
            <person name="Ye R.Z."/>
            <person name="Que T.C."/>
            <person name="Du C.H."/>
            <person name="Zhou Y.H."/>
            <person name="Cheng J.X."/>
            <person name="Dai P.F."/>
            <person name="Guo W.B."/>
            <person name="Han X.H."/>
            <person name="Huang E.J."/>
            <person name="Li L.F."/>
            <person name="Wei W."/>
            <person name="Gao Y.C."/>
            <person name="Liu J.Z."/>
            <person name="Shao H.Z."/>
            <person name="Wang X."/>
            <person name="Wang C.C."/>
            <person name="Yang T.C."/>
            <person name="Huo Q.B."/>
            <person name="Li W."/>
            <person name="Chen H.Y."/>
            <person name="Chen S.E."/>
            <person name="Zhou L.G."/>
            <person name="Ni X.B."/>
            <person name="Tian J.H."/>
            <person name="Sheng Y."/>
            <person name="Liu T."/>
            <person name="Pan Y.S."/>
            <person name="Xia L.Y."/>
            <person name="Li J."/>
            <person name="Zhao F."/>
            <person name="Cao W.C."/>
        </authorList>
    </citation>
    <scope>NUCLEOTIDE SEQUENCE</scope>
    <source>
        <strain evidence="8">Rmic-2018</strain>
    </source>
</reference>